<evidence type="ECO:0000313" key="3">
    <source>
        <dbReference type="Proteomes" id="UP001500908"/>
    </source>
</evidence>
<sequence length="340" mass="37789">MPESGTEPAPTGLGLLHEADRSLRITANGRELARYVYRPWDVQLESPRPYFHPLRTLAGDPVSLYRPHDHVWHKGIAWSLPNVDTENFWGGVTYRRGVGYAQYDNNGSMDHTGFDKLALDEGVLRVTERLRWHTQDQAAWFAERRRFAVTLLPALQAWVLVFETAMTNTRGQSITIGSPTTEGRVNAGYGGLFWRGPRSFTGGHIHTPGVTGGDELMGTRAPWMAFTGQHDDHGRHSTLAFVDAPDNDERPTRWFARSEPFACVCPAPFFDEEIEVGAGETLTRRYAVVIADGQWELDGAEKLAAAGSEALPLLGDRPSHGLPAEEPDGKHEREHAEGTK</sequence>
<evidence type="ECO:0000313" key="2">
    <source>
        <dbReference type="EMBL" id="GAA3744017.1"/>
    </source>
</evidence>
<protein>
    <submittedName>
        <fullName evidence="2">PmoA family protein</fullName>
    </submittedName>
</protein>
<dbReference type="Pfam" id="PF14100">
    <property type="entry name" value="DUF6807"/>
    <property type="match status" value="1"/>
</dbReference>
<reference evidence="3" key="1">
    <citation type="journal article" date="2019" name="Int. J. Syst. Evol. Microbiol.">
        <title>The Global Catalogue of Microorganisms (GCM) 10K type strain sequencing project: providing services to taxonomists for standard genome sequencing and annotation.</title>
        <authorList>
            <consortium name="The Broad Institute Genomics Platform"/>
            <consortium name="The Broad Institute Genome Sequencing Center for Infectious Disease"/>
            <person name="Wu L."/>
            <person name="Ma J."/>
        </authorList>
    </citation>
    <scope>NUCLEOTIDE SEQUENCE [LARGE SCALE GENOMIC DNA]</scope>
    <source>
        <strain evidence="3">JCM 17137</strain>
    </source>
</reference>
<dbReference type="RefSeq" id="WP_344971069.1">
    <property type="nucleotide sequence ID" value="NZ_BAABDD010000009.1"/>
</dbReference>
<accession>A0ABP7FNR3</accession>
<dbReference type="Proteomes" id="UP001500908">
    <property type="component" value="Unassembled WGS sequence"/>
</dbReference>
<dbReference type="InterPro" id="IPR029475">
    <property type="entry name" value="DUF6807"/>
</dbReference>
<keyword evidence="3" id="KW-1185">Reference proteome</keyword>
<evidence type="ECO:0000256" key="1">
    <source>
        <dbReference type="SAM" id="MobiDB-lite"/>
    </source>
</evidence>
<proteinExistence type="predicted"/>
<gene>
    <name evidence="2" type="ORF">GCM10022402_24640</name>
</gene>
<organism evidence="2 3">
    <name type="scientific">Salinactinospora qingdaonensis</name>
    <dbReference type="NCBI Taxonomy" id="702744"/>
    <lineage>
        <taxon>Bacteria</taxon>
        <taxon>Bacillati</taxon>
        <taxon>Actinomycetota</taxon>
        <taxon>Actinomycetes</taxon>
        <taxon>Streptosporangiales</taxon>
        <taxon>Nocardiopsidaceae</taxon>
        <taxon>Salinactinospora</taxon>
    </lineage>
</organism>
<comment type="caution">
    <text evidence="2">The sequence shown here is derived from an EMBL/GenBank/DDBJ whole genome shotgun (WGS) entry which is preliminary data.</text>
</comment>
<dbReference type="EMBL" id="BAABDD010000009">
    <property type="protein sequence ID" value="GAA3744017.1"/>
    <property type="molecule type" value="Genomic_DNA"/>
</dbReference>
<name>A0ABP7FNR3_9ACTN</name>
<feature type="compositionally biased region" description="Basic and acidic residues" evidence="1">
    <location>
        <begin position="327"/>
        <end position="340"/>
    </location>
</feature>
<feature type="region of interest" description="Disordered" evidence="1">
    <location>
        <begin position="311"/>
        <end position="340"/>
    </location>
</feature>